<evidence type="ECO:0000313" key="14">
    <source>
        <dbReference type="Proteomes" id="UP001142489"/>
    </source>
</evidence>
<dbReference type="InterPro" id="IPR039809">
    <property type="entry name" value="Chemokine_b/g/d"/>
</dbReference>
<protein>
    <recommendedName>
        <fullName evidence="10">C-C motif chemokine</fullName>
    </recommendedName>
</protein>
<keyword evidence="3 10" id="KW-0145">Chemotaxis</keyword>
<organism evidence="13 14">
    <name type="scientific">Phrynocephalus forsythii</name>
    <dbReference type="NCBI Taxonomy" id="171643"/>
    <lineage>
        <taxon>Eukaryota</taxon>
        <taxon>Metazoa</taxon>
        <taxon>Chordata</taxon>
        <taxon>Craniata</taxon>
        <taxon>Vertebrata</taxon>
        <taxon>Euteleostomi</taxon>
        <taxon>Lepidosauria</taxon>
        <taxon>Squamata</taxon>
        <taxon>Bifurcata</taxon>
        <taxon>Unidentata</taxon>
        <taxon>Episquamata</taxon>
        <taxon>Toxicofera</taxon>
        <taxon>Iguania</taxon>
        <taxon>Acrodonta</taxon>
        <taxon>Agamidae</taxon>
        <taxon>Agaminae</taxon>
        <taxon>Phrynocephalus</taxon>
    </lineage>
</organism>
<evidence type="ECO:0000256" key="3">
    <source>
        <dbReference type="ARBA" id="ARBA00022500"/>
    </source>
</evidence>
<dbReference type="EMBL" id="JAPFRF010000017">
    <property type="protein sequence ID" value="KAJ7308944.1"/>
    <property type="molecule type" value="Genomic_DNA"/>
</dbReference>
<evidence type="ECO:0000256" key="6">
    <source>
        <dbReference type="ARBA" id="ARBA00022729"/>
    </source>
</evidence>
<name>A0A9Q0XDJ1_9SAUR</name>
<comment type="function">
    <text evidence="9">Chemokine, which displays chemotactic activity for T lymphocytes, preferentially Th2 cells, but not monocytes or granulocytes. Therefore plays an important role in a wide range of inflammatory and immunological processes. Acts by binding to CCR4 at T-cell surface. Mediates GM-CSF/CSF2-driven pain and inflammation. In the brain, required to maintain the typical, highly branched morphology of hippocampal microglia under homeostatic conditions. May be important for the appropriate adaptation of microglial morphology and synaptic plasticity to acute lipopolysaccharide (LPS)-induced neuroinflammation. Plays a role in wound healing, mainly by inducing fibroblast migration into the wound.</text>
</comment>
<evidence type="ECO:0000256" key="11">
    <source>
        <dbReference type="SAM" id="SignalP"/>
    </source>
</evidence>
<dbReference type="FunFam" id="2.40.50.40:FF:000002">
    <property type="entry name" value="C-C motif chemokine"/>
    <property type="match status" value="1"/>
</dbReference>
<feature type="domain" description="Chemokine interleukin-8-like" evidence="12">
    <location>
        <begin position="114"/>
        <end position="172"/>
    </location>
</feature>
<dbReference type="Gene3D" id="2.40.50.40">
    <property type="match status" value="1"/>
</dbReference>
<dbReference type="PROSITE" id="PS00472">
    <property type="entry name" value="SMALL_CYTOKINES_CC"/>
    <property type="match status" value="1"/>
</dbReference>
<dbReference type="GO" id="GO:0008009">
    <property type="term" value="F:chemokine activity"/>
    <property type="evidence" value="ECO:0007669"/>
    <property type="project" value="InterPro"/>
</dbReference>
<accession>A0A9Q0XDJ1</accession>
<dbReference type="SMART" id="SM00199">
    <property type="entry name" value="SCY"/>
    <property type="match status" value="1"/>
</dbReference>
<dbReference type="Pfam" id="PF00048">
    <property type="entry name" value="IL8"/>
    <property type="match status" value="1"/>
</dbReference>
<keyword evidence="8" id="KW-0395">Inflammatory response</keyword>
<evidence type="ECO:0000256" key="9">
    <source>
        <dbReference type="ARBA" id="ARBA00046039"/>
    </source>
</evidence>
<evidence type="ECO:0000256" key="1">
    <source>
        <dbReference type="ARBA" id="ARBA00004613"/>
    </source>
</evidence>
<dbReference type="PANTHER" id="PTHR12015">
    <property type="entry name" value="SMALL INDUCIBLE CYTOKINE A"/>
    <property type="match status" value="1"/>
</dbReference>
<dbReference type="AlphaFoldDB" id="A0A9Q0XDJ1"/>
<evidence type="ECO:0000256" key="7">
    <source>
        <dbReference type="ARBA" id="ARBA00023157"/>
    </source>
</evidence>
<comment type="subcellular location">
    <subcellularLocation>
        <location evidence="1 10">Secreted</location>
    </subcellularLocation>
</comment>
<dbReference type="CDD" id="cd00272">
    <property type="entry name" value="Chemokine_CC"/>
    <property type="match status" value="1"/>
</dbReference>
<comment type="similarity">
    <text evidence="2 10">Belongs to the intercrine beta (chemokine CC) family.</text>
</comment>
<dbReference type="Proteomes" id="UP001142489">
    <property type="component" value="Unassembled WGS sequence"/>
</dbReference>
<evidence type="ECO:0000256" key="2">
    <source>
        <dbReference type="ARBA" id="ARBA00010868"/>
    </source>
</evidence>
<comment type="caution">
    <text evidence="13">The sequence shown here is derived from an EMBL/GenBank/DDBJ whole genome shotgun (WGS) entry which is preliminary data.</text>
</comment>
<keyword evidence="7" id="KW-1015">Disulfide bond</keyword>
<dbReference type="InterPro" id="IPR001811">
    <property type="entry name" value="Chemokine_IL8-like_dom"/>
</dbReference>
<dbReference type="GO" id="GO:0006955">
    <property type="term" value="P:immune response"/>
    <property type="evidence" value="ECO:0007669"/>
    <property type="project" value="InterPro"/>
</dbReference>
<keyword evidence="4 10" id="KW-0202">Cytokine</keyword>
<feature type="signal peptide" evidence="11">
    <location>
        <begin position="1"/>
        <end position="15"/>
    </location>
</feature>
<evidence type="ECO:0000256" key="8">
    <source>
        <dbReference type="ARBA" id="ARBA00023198"/>
    </source>
</evidence>
<keyword evidence="6 11" id="KW-0732">Signal</keyword>
<sequence>MEGPLGCVWPWPASSLLFRVQMRWGLLLHTGKLQASWRQHLTLLLQAHHLPAAKVSREELLPHQCHVPPDVRCGKLPPPPLPLKGLLVLSFPGWPVSALPSILAAADPDSCPDSGGCCLEYSKRPISLNRLVSYEYANSNCPLPAVIFITKLKKRICADPKADWTKQRVRHLPSPTN</sequence>
<feature type="chain" id="PRO_5040175104" description="C-C motif chemokine" evidence="11">
    <location>
        <begin position="16"/>
        <end position="177"/>
    </location>
</feature>
<reference evidence="13" key="1">
    <citation type="journal article" date="2023" name="DNA Res.">
        <title>Chromosome-level genome assembly of Phrynocephalus forsythii using third-generation DNA sequencing and Hi-C analysis.</title>
        <authorList>
            <person name="Qi Y."/>
            <person name="Zhao W."/>
            <person name="Zhao Y."/>
            <person name="Niu C."/>
            <person name="Cao S."/>
            <person name="Zhang Y."/>
        </authorList>
    </citation>
    <scope>NUCLEOTIDE SEQUENCE</scope>
    <source>
        <tissue evidence="13">Muscle</tissue>
    </source>
</reference>
<dbReference type="InterPro" id="IPR036048">
    <property type="entry name" value="Interleukin_8-like_sf"/>
</dbReference>
<keyword evidence="14" id="KW-1185">Reference proteome</keyword>
<evidence type="ECO:0000256" key="5">
    <source>
        <dbReference type="ARBA" id="ARBA00022525"/>
    </source>
</evidence>
<gene>
    <name evidence="13" type="ORF">JRQ81_008224</name>
</gene>
<evidence type="ECO:0000256" key="10">
    <source>
        <dbReference type="RuleBase" id="RU361150"/>
    </source>
</evidence>
<evidence type="ECO:0000256" key="4">
    <source>
        <dbReference type="ARBA" id="ARBA00022514"/>
    </source>
</evidence>
<dbReference type="GO" id="GO:0005615">
    <property type="term" value="C:extracellular space"/>
    <property type="evidence" value="ECO:0007669"/>
    <property type="project" value="UniProtKB-KW"/>
</dbReference>
<dbReference type="OrthoDB" id="9034315at2759"/>
<dbReference type="InterPro" id="IPR000827">
    <property type="entry name" value="Chemokine_CC_CS"/>
</dbReference>
<dbReference type="SUPFAM" id="SSF54117">
    <property type="entry name" value="Interleukin 8-like chemokines"/>
    <property type="match status" value="1"/>
</dbReference>
<dbReference type="PANTHER" id="PTHR12015:SF111">
    <property type="entry name" value="C-C MOTIF CHEMOKINE 17"/>
    <property type="match status" value="1"/>
</dbReference>
<evidence type="ECO:0000313" key="13">
    <source>
        <dbReference type="EMBL" id="KAJ7308944.1"/>
    </source>
</evidence>
<evidence type="ECO:0000259" key="12">
    <source>
        <dbReference type="SMART" id="SM00199"/>
    </source>
</evidence>
<dbReference type="GO" id="GO:0006954">
    <property type="term" value="P:inflammatory response"/>
    <property type="evidence" value="ECO:0007669"/>
    <property type="project" value="UniProtKB-KW"/>
</dbReference>
<proteinExistence type="inferred from homology"/>
<keyword evidence="5 10" id="KW-0964">Secreted</keyword>